<dbReference type="Proteomes" id="UP000597444">
    <property type="component" value="Unassembled WGS sequence"/>
</dbReference>
<keyword evidence="1" id="KW-0812">Transmembrane</keyword>
<accession>A0A8J3NAR8</accession>
<sequence>MTVWQTILLFYCALAGLFFVVHSPAQQLSERKATMSPEAYAEYLQQKNEFGLPRGCATSLVGMWEIAHLYFIEPAYVIWACAVPIEPHGLAYSALLLIVVRSLLLLAAFLVPFPKAHATRSWTSWVIRGIWHLPTLYLWFLLIVVIGWGR</sequence>
<evidence type="ECO:0000313" key="3">
    <source>
        <dbReference type="Proteomes" id="UP000597444"/>
    </source>
</evidence>
<keyword evidence="3" id="KW-1185">Reference proteome</keyword>
<reference evidence="2" key="1">
    <citation type="submission" date="2020-10" db="EMBL/GenBank/DDBJ databases">
        <title>Taxonomic study of unclassified bacteria belonging to the class Ktedonobacteria.</title>
        <authorList>
            <person name="Yabe S."/>
            <person name="Wang C.M."/>
            <person name="Zheng Y."/>
            <person name="Sakai Y."/>
            <person name="Cavaletti L."/>
            <person name="Monciardini P."/>
            <person name="Donadio S."/>
        </authorList>
    </citation>
    <scope>NUCLEOTIDE SEQUENCE</scope>
    <source>
        <strain evidence="2">ID150040</strain>
    </source>
</reference>
<evidence type="ECO:0000256" key="1">
    <source>
        <dbReference type="SAM" id="Phobius"/>
    </source>
</evidence>
<protein>
    <submittedName>
        <fullName evidence="2">Uncharacterized protein</fullName>
    </submittedName>
</protein>
<keyword evidence="1" id="KW-0472">Membrane</keyword>
<dbReference type="AlphaFoldDB" id="A0A8J3NAR8"/>
<feature type="transmembrane region" description="Helical" evidence="1">
    <location>
        <begin position="125"/>
        <end position="148"/>
    </location>
</feature>
<feature type="transmembrane region" description="Helical" evidence="1">
    <location>
        <begin position="6"/>
        <end position="25"/>
    </location>
</feature>
<comment type="caution">
    <text evidence="2">The sequence shown here is derived from an EMBL/GenBank/DDBJ whole genome shotgun (WGS) entry which is preliminary data.</text>
</comment>
<evidence type="ECO:0000313" key="2">
    <source>
        <dbReference type="EMBL" id="GHP00683.1"/>
    </source>
</evidence>
<proteinExistence type="predicted"/>
<keyword evidence="1" id="KW-1133">Transmembrane helix</keyword>
<feature type="transmembrane region" description="Helical" evidence="1">
    <location>
        <begin position="67"/>
        <end position="85"/>
    </location>
</feature>
<organism evidence="2 3">
    <name type="scientific">Reticulibacter mediterranei</name>
    <dbReference type="NCBI Taxonomy" id="2778369"/>
    <lineage>
        <taxon>Bacteria</taxon>
        <taxon>Bacillati</taxon>
        <taxon>Chloroflexota</taxon>
        <taxon>Ktedonobacteria</taxon>
        <taxon>Ktedonobacterales</taxon>
        <taxon>Reticulibacteraceae</taxon>
        <taxon>Reticulibacter</taxon>
    </lineage>
</organism>
<gene>
    <name evidence="2" type="ORF">KSF_107300</name>
</gene>
<dbReference type="EMBL" id="BNJK01000003">
    <property type="protein sequence ID" value="GHP00683.1"/>
    <property type="molecule type" value="Genomic_DNA"/>
</dbReference>
<feature type="transmembrane region" description="Helical" evidence="1">
    <location>
        <begin position="91"/>
        <end position="113"/>
    </location>
</feature>
<dbReference type="RefSeq" id="WP_220211271.1">
    <property type="nucleotide sequence ID" value="NZ_BNJK01000003.1"/>
</dbReference>
<name>A0A8J3NAR8_9CHLR</name>